<keyword evidence="2" id="KW-0812">Transmembrane</keyword>
<proteinExistence type="predicted"/>
<dbReference type="PANTHER" id="PTHR34684:SF1">
    <property type="entry name" value="OS08G0192200 PROTEIN"/>
    <property type="match status" value="1"/>
</dbReference>
<dbReference type="AlphaFoldDB" id="A0A2I0X0K4"/>
<keyword evidence="2" id="KW-1133">Transmembrane helix</keyword>
<feature type="region of interest" description="Disordered" evidence="1">
    <location>
        <begin position="231"/>
        <end position="346"/>
    </location>
</feature>
<keyword evidence="2" id="KW-0472">Membrane</keyword>
<evidence type="ECO:0000313" key="3">
    <source>
        <dbReference type="EMBL" id="PKU81444.1"/>
    </source>
</evidence>
<dbReference type="STRING" id="906689.A0A2I0X0K4"/>
<reference evidence="3 4" key="1">
    <citation type="journal article" date="2016" name="Sci. Rep.">
        <title>The Dendrobium catenatum Lindl. genome sequence provides insights into polysaccharide synthase, floral development and adaptive evolution.</title>
        <authorList>
            <person name="Zhang G.Q."/>
            <person name="Xu Q."/>
            <person name="Bian C."/>
            <person name="Tsai W.C."/>
            <person name="Yeh C.M."/>
            <person name="Liu K.W."/>
            <person name="Yoshida K."/>
            <person name="Zhang L.S."/>
            <person name="Chang S.B."/>
            <person name="Chen F."/>
            <person name="Shi Y."/>
            <person name="Su Y.Y."/>
            <person name="Zhang Y.Q."/>
            <person name="Chen L.J."/>
            <person name="Yin Y."/>
            <person name="Lin M."/>
            <person name="Huang H."/>
            <person name="Deng H."/>
            <person name="Wang Z.W."/>
            <person name="Zhu S.L."/>
            <person name="Zhao X."/>
            <person name="Deng C."/>
            <person name="Niu S.C."/>
            <person name="Huang J."/>
            <person name="Wang M."/>
            <person name="Liu G.H."/>
            <person name="Yang H.J."/>
            <person name="Xiao X.J."/>
            <person name="Hsiao Y.Y."/>
            <person name="Wu W.L."/>
            <person name="Chen Y.Y."/>
            <person name="Mitsuda N."/>
            <person name="Ohme-Takagi M."/>
            <person name="Luo Y.B."/>
            <person name="Van de Peer Y."/>
            <person name="Liu Z.J."/>
        </authorList>
    </citation>
    <scope>NUCLEOTIDE SEQUENCE [LARGE SCALE GENOMIC DNA]</scope>
    <source>
        <tissue evidence="3">The whole plant</tissue>
    </source>
</reference>
<dbReference type="PANTHER" id="PTHR34684">
    <property type="entry name" value="OS08G0192200 PROTEIN"/>
    <property type="match status" value="1"/>
</dbReference>
<keyword evidence="4" id="KW-1185">Reference proteome</keyword>
<evidence type="ECO:0000313" key="4">
    <source>
        <dbReference type="Proteomes" id="UP000233837"/>
    </source>
</evidence>
<name>A0A2I0X0K4_9ASPA</name>
<feature type="region of interest" description="Disordered" evidence="1">
    <location>
        <begin position="171"/>
        <end position="207"/>
    </location>
</feature>
<protein>
    <submittedName>
        <fullName evidence="3">Uncharacterized protein</fullName>
    </submittedName>
</protein>
<reference evidence="3 4" key="2">
    <citation type="journal article" date="2017" name="Nature">
        <title>The Apostasia genome and the evolution of orchids.</title>
        <authorList>
            <person name="Zhang G.Q."/>
            <person name="Liu K.W."/>
            <person name="Li Z."/>
            <person name="Lohaus R."/>
            <person name="Hsiao Y.Y."/>
            <person name="Niu S.C."/>
            <person name="Wang J.Y."/>
            <person name="Lin Y.C."/>
            <person name="Xu Q."/>
            <person name="Chen L.J."/>
            <person name="Yoshida K."/>
            <person name="Fujiwara S."/>
            <person name="Wang Z.W."/>
            <person name="Zhang Y.Q."/>
            <person name="Mitsuda N."/>
            <person name="Wang M."/>
            <person name="Liu G.H."/>
            <person name="Pecoraro L."/>
            <person name="Huang H.X."/>
            <person name="Xiao X.J."/>
            <person name="Lin M."/>
            <person name="Wu X.Y."/>
            <person name="Wu W.L."/>
            <person name="Chen Y.Y."/>
            <person name="Chang S.B."/>
            <person name="Sakamoto S."/>
            <person name="Ohme-Takagi M."/>
            <person name="Yagi M."/>
            <person name="Zeng S.J."/>
            <person name="Shen C.Y."/>
            <person name="Yeh C.M."/>
            <person name="Luo Y.B."/>
            <person name="Tsai W.C."/>
            <person name="Van de Peer Y."/>
            <person name="Liu Z.J."/>
        </authorList>
    </citation>
    <scope>NUCLEOTIDE SEQUENCE [LARGE SCALE GENOMIC DNA]</scope>
    <source>
        <tissue evidence="3">The whole plant</tissue>
    </source>
</reference>
<dbReference type="EMBL" id="KZ502242">
    <property type="protein sequence ID" value="PKU81444.1"/>
    <property type="molecule type" value="Genomic_DNA"/>
</dbReference>
<feature type="transmembrane region" description="Helical" evidence="2">
    <location>
        <begin position="16"/>
        <end position="33"/>
    </location>
</feature>
<feature type="region of interest" description="Disordered" evidence="1">
    <location>
        <begin position="124"/>
        <end position="146"/>
    </location>
</feature>
<accession>A0A2I0X0K4</accession>
<evidence type="ECO:0000256" key="1">
    <source>
        <dbReference type="SAM" id="MobiDB-lite"/>
    </source>
</evidence>
<evidence type="ECO:0000256" key="2">
    <source>
        <dbReference type="SAM" id="Phobius"/>
    </source>
</evidence>
<feature type="compositionally biased region" description="Basic and acidic residues" evidence="1">
    <location>
        <begin position="296"/>
        <end position="319"/>
    </location>
</feature>
<gene>
    <name evidence="3" type="ORF">MA16_Dca015849</name>
</gene>
<feature type="compositionally biased region" description="Basic and acidic residues" evidence="1">
    <location>
        <begin position="182"/>
        <end position="193"/>
    </location>
</feature>
<sequence>MVLCAYIENLVKIGNVRMHLFLLLFTFSIYVHAEKSMKLALNNILLGLRTSMDLETENHLAALLVEEARRLRREAEKDGVHVYLQKPNVRGRPNSRFLTATVLGVEQANRAAEISEMWRAREKERELDAKQRHGSKDNRTGMHVRNGCLHENSKPWLEKNSALVTSLDKCRKINSPSGGSQTRHENDQGDHSRHCSPSKPYSEESLSRGFAGLHDDDIEEFLHSRVKRGRGSVGCRMDEPGPYLPSTSADLDEPSASPAKRAGEERKRRILVGPEKPHFLKSNPAHIGVGYSMRQATDECKSEKDPYEEKRKSKREKSESKRRKEKSKNQKKHRRRDSGKIKAKYV</sequence>
<organism evidence="3 4">
    <name type="scientific">Dendrobium catenatum</name>
    <dbReference type="NCBI Taxonomy" id="906689"/>
    <lineage>
        <taxon>Eukaryota</taxon>
        <taxon>Viridiplantae</taxon>
        <taxon>Streptophyta</taxon>
        <taxon>Embryophyta</taxon>
        <taxon>Tracheophyta</taxon>
        <taxon>Spermatophyta</taxon>
        <taxon>Magnoliopsida</taxon>
        <taxon>Liliopsida</taxon>
        <taxon>Asparagales</taxon>
        <taxon>Orchidaceae</taxon>
        <taxon>Epidendroideae</taxon>
        <taxon>Malaxideae</taxon>
        <taxon>Dendrobiinae</taxon>
        <taxon>Dendrobium</taxon>
    </lineage>
</organism>
<feature type="compositionally biased region" description="Basic residues" evidence="1">
    <location>
        <begin position="320"/>
        <end position="346"/>
    </location>
</feature>
<dbReference type="Proteomes" id="UP000233837">
    <property type="component" value="Unassembled WGS sequence"/>
</dbReference>
<feature type="compositionally biased region" description="Basic and acidic residues" evidence="1">
    <location>
        <begin position="124"/>
        <end position="140"/>
    </location>
</feature>